<dbReference type="InterPro" id="IPR000847">
    <property type="entry name" value="LysR_HTH_N"/>
</dbReference>
<dbReference type="GO" id="GO:0003700">
    <property type="term" value="F:DNA-binding transcription factor activity"/>
    <property type="evidence" value="ECO:0007669"/>
    <property type="project" value="InterPro"/>
</dbReference>
<dbReference type="OrthoDB" id="5317428at2"/>
<protein>
    <submittedName>
        <fullName evidence="6">LysR family transcriptional regulator</fullName>
    </submittedName>
</protein>
<keyword evidence="4" id="KW-0804">Transcription</keyword>
<dbReference type="AlphaFoldDB" id="A0A2L1GNC2"/>
<evidence type="ECO:0000256" key="2">
    <source>
        <dbReference type="ARBA" id="ARBA00023015"/>
    </source>
</evidence>
<sequence>MSITFRQLKIFAVVAETNQVTRASKQLELTQSAVSMALAELENQLGGPLFDRHGRSLLLNDRGRYLLPHARDMLHRASVVEAVLTGRQDAVAGVLHIVASTTLGNYVLPYLMGAFMRKYPEAHINMLVVNTLQTERLVAKGQADLGFIEGDINVECLVATPWFADEMCIIVGPQHPLAGQKSFRIPGDLKKTSWVMREEGSGTAEFFSKRLGRHARSLNVITRTGYTEAIKKEVEVGVGAACLSRLTVAREVEAGWLRLLDIEGINKSRQFWFIQHEDKVVTRLMAEFLRFCENAVQKQLDTATLSSPWKLQALLDAQPQG</sequence>
<dbReference type="CDD" id="cd08420">
    <property type="entry name" value="PBP2_CysL_like"/>
    <property type="match status" value="1"/>
</dbReference>
<dbReference type="KEGG" id="deo:CAY53_06545"/>
<evidence type="ECO:0000313" key="7">
    <source>
        <dbReference type="Proteomes" id="UP000239867"/>
    </source>
</evidence>
<evidence type="ECO:0000256" key="4">
    <source>
        <dbReference type="ARBA" id="ARBA00023163"/>
    </source>
</evidence>
<dbReference type="SUPFAM" id="SSF46785">
    <property type="entry name" value="Winged helix' DNA-binding domain"/>
    <property type="match status" value="1"/>
</dbReference>
<reference evidence="6 7" key="1">
    <citation type="journal article" date="2018" name="MBio">
        <title>Insights into the evolution of host association through the isolation and characterization of a novel human periodontal pathobiont, Desulfobulbus oralis.</title>
        <authorList>
            <person name="Cross K.L."/>
            <person name="Chirania P."/>
            <person name="Xiong W."/>
            <person name="Beall C.J."/>
            <person name="Elkins J.G."/>
            <person name="Giannone R.J."/>
            <person name="Griffen A.L."/>
            <person name="Guss A.M."/>
            <person name="Hettich R.L."/>
            <person name="Joshi S.S."/>
            <person name="Mokrzan E.M."/>
            <person name="Martin R.K."/>
            <person name="Zhulin I.B."/>
            <person name="Leys E.J."/>
            <person name="Podar M."/>
        </authorList>
    </citation>
    <scope>NUCLEOTIDE SEQUENCE [LARGE SCALE GENOMIC DNA]</scope>
    <source>
        <strain evidence="6 7">ORNL</strain>
    </source>
</reference>
<evidence type="ECO:0000259" key="5">
    <source>
        <dbReference type="PROSITE" id="PS50931"/>
    </source>
</evidence>
<dbReference type="PRINTS" id="PR00039">
    <property type="entry name" value="HTHLYSR"/>
</dbReference>
<dbReference type="EMBL" id="CP021255">
    <property type="protein sequence ID" value="AVD71185.1"/>
    <property type="molecule type" value="Genomic_DNA"/>
</dbReference>
<dbReference type="RefSeq" id="WP_104936459.1">
    <property type="nucleotide sequence ID" value="NZ_CP021255.1"/>
</dbReference>
<dbReference type="Pfam" id="PF00126">
    <property type="entry name" value="HTH_1"/>
    <property type="match status" value="1"/>
</dbReference>
<dbReference type="GO" id="GO:0000976">
    <property type="term" value="F:transcription cis-regulatory region binding"/>
    <property type="evidence" value="ECO:0007669"/>
    <property type="project" value="TreeGrafter"/>
</dbReference>
<dbReference type="Proteomes" id="UP000239867">
    <property type="component" value="Chromosome"/>
</dbReference>
<organism evidence="6 7">
    <name type="scientific">Desulfobulbus oralis</name>
    <dbReference type="NCBI Taxonomy" id="1986146"/>
    <lineage>
        <taxon>Bacteria</taxon>
        <taxon>Pseudomonadati</taxon>
        <taxon>Thermodesulfobacteriota</taxon>
        <taxon>Desulfobulbia</taxon>
        <taxon>Desulfobulbales</taxon>
        <taxon>Desulfobulbaceae</taxon>
        <taxon>Desulfobulbus</taxon>
    </lineage>
</organism>
<dbReference type="PANTHER" id="PTHR30126:SF94">
    <property type="entry name" value="LYSR FAMILY TRANSCRIPTIONAL REGULATOR"/>
    <property type="match status" value="1"/>
</dbReference>
<dbReference type="InterPro" id="IPR036388">
    <property type="entry name" value="WH-like_DNA-bd_sf"/>
</dbReference>
<keyword evidence="2" id="KW-0805">Transcription regulation</keyword>
<dbReference type="Gene3D" id="1.10.10.10">
    <property type="entry name" value="Winged helix-like DNA-binding domain superfamily/Winged helix DNA-binding domain"/>
    <property type="match status" value="1"/>
</dbReference>
<evidence type="ECO:0000313" key="6">
    <source>
        <dbReference type="EMBL" id="AVD71185.1"/>
    </source>
</evidence>
<dbReference type="Pfam" id="PF03466">
    <property type="entry name" value="LysR_substrate"/>
    <property type="match status" value="1"/>
</dbReference>
<dbReference type="SUPFAM" id="SSF53850">
    <property type="entry name" value="Periplasmic binding protein-like II"/>
    <property type="match status" value="1"/>
</dbReference>
<comment type="similarity">
    <text evidence="1">Belongs to the LysR transcriptional regulatory family.</text>
</comment>
<evidence type="ECO:0000256" key="3">
    <source>
        <dbReference type="ARBA" id="ARBA00023125"/>
    </source>
</evidence>
<gene>
    <name evidence="6" type="ORF">CAY53_06545</name>
</gene>
<dbReference type="InterPro" id="IPR036390">
    <property type="entry name" value="WH_DNA-bd_sf"/>
</dbReference>
<keyword evidence="7" id="KW-1185">Reference proteome</keyword>
<dbReference type="FunFam" id="1.10.10.10:FF:000001">
    <property type="entry name" value="LysR family transcriptional regulator"/>
    <property type="match status" value="1"/>
</dbReference>
<name>A0A2L1GNC2_9BACT</name>
<feature type="domain" description="HTH lysR-type" evidence="5">
    <location>
        <begin position="3"/>
        <end position="60"/>
    </location>
</feature>
<proteinExistence type="inferred from homology"/>
<dbReference type="Gene3D" id="3.40.190.290">
    <property type="match status" value="1"/>
</dbReference>
<keyword evidence="3" id="KW-0238">DNA-binding</keyword>
<dbReference type="PANTHER" id="PTHR30126">
    <property type="entry name" value="HTH-TYPE TRANSCRIPTIONAL REGULATOR"/>
    <property type="match status" value="1"/>
</dbReference>
<accession>A0A2L1GNC2</accession>
<dbReference type="PROSITE" id="PS50931">
    <property type="entry name" value="HTH_LYSR"/>
    <property type="match status" value="1"/>
</dbReference>
<evidence type="ECO:0000256" key="1">
    <source>
        <dbReference type="ARBA" id="ARBA00009437"/>
    </source>
</evidence>
<dbReference type="InterPro" id="IPR005119">
    <property type="entry name" value="LysR_subst-bd"/>
</dbReference>